<dbReference type="Proteomes" id="UP000287188">
    <property type="component" value="Unassembled WGS sequence"/>
</dbReference>
<evidence type="ECO:0000313" key="2">
    <source>
        <dbReference type="Proteomes" id="UP000287188"/>
    </source>
</evidence>
<dbReference type="InterPro" id="IPR011989">
    <property type="entry name" value="ARM-like"/>
</dbReference>
<evidence type="ECO:0000313" key="1">
    <source>
        <dbReference type="EMBL" id="GCE22477.1"/>
    </source>
</evidence>
<accession>A0A402ATQ6</accession>
<dbReference type="Gene3D" id="1.25.10.10">
    <property type="entry name" value="Leucine-rich Repeat Variant"/>
    <property type="match status" value="2"/>
</dbReference>
<dbReference type="AlphaFoldDB" id="A0A402ATQ6"/>
<keyword evidence="2" id="KW-1185">Reference proteome</keyword>
<sequence>MRLMAMDALGNFVDVAAVPPLLTALNKNHPDYQENVTQAALRSLIKLCKKLPMLATWITVEQLEQLLKGDISNWQEILKLACILHLCLPPKILLDTLTKHLYIRLEDILQLFTMLGPDAPITELLQLLNSPISFVSKNAAIVLLQLHKYVPHQAIIDVLQLHKDAAEHFIPLVELLLRQGHPVDSQLVLTITNIGLYRSNTIAFKSLMRCFHLLGKQAPLAQLLGILYDDEEQAEQRSQMLRYSYEQITPDLLLNEARHRSADEVRAIQMLEMMQKDAPINLFMHILQDPIRDRQVRIEALFSLTHLGINVPLEYFVLGQVWCFYGVDDAMVETMTRLGAQAPIAELIALLGHPNNWVRSSASSSLQNLASYMPVDLLLPALHSSNAKMRASAAFTMGAFSERAPNRTIIFPGSK</sequence>
<comment type="caution">
    <text evidence="1">The sequence shown here is derived from an EMBL/GenBank/DDBJ whole genome shotgun (WGS) entry which is preliminary data.</text>
</comment>
<organism evidence="1 2">
    <name type="scientific">Dictyobacter kobayashii</name>
    <dbReference type="NCBI Taxonomy" id="2014872"/>
    <lineage>
        <taxon>Bacteria</taxon>
        <taxon>Bacillati</taxon>
        <taxon>Chloroflexota</taxon>
        <taxon>Ktedonobacteria</taxon>
        <taxon>Ktedonobacterales</taxon>
        <taxon>Dictyobacteraceae</taxon>
        <taxon>Dictyobacter</taxon>
    </lineage>
</organism>
<protein>
    <submittedName>
        <fullName evidence="1">Uncharacterized protein</fullName>
    </submittedName>
</protein>
<dbReference type="EMBL" id="BIFS01000002">
    <property type="protein sequence ID" value="GCE22477.1"/>
    <property type="molecule type" value="Genomic_DNA"/>
</dbReference>
<reference evidence="2" key="1">
    <citation type="submission" date="2018-12" db="EMBL/GenBank/DDBJ databases">
        <title>Tengunoibacter tsumagoiensis gen. nov., sp. nov., Dictyobacter kobayashii sp. nov., D. alpinus sp. nov., and D. joshuensis sp. nov. and description of Dictyobacteraceae fam. nov. within the order Ktedonobacterales isolated from Tengu-no-mugimeshi.</title>
        <authorList>
            <person name="Wang C.M."/>
            <person name="Zheng Y."/>
            <person name="Sakai Y."/>
            <person name="Toyoda A."/>
            <person name="Minakuchi Y."/>
            <person name="Abe K."/>
            <person name="Yokota A."/>
            <person name="Yabe S."/>
        </authorList>
    </citation>
    <scope>NUCLEOTIDE SEQUENCE [LARGE SCALE GENOMIC DNA]</scope>
    <source>
        <strain evidence="2">Uno11</strain>
    </source>
</reference>
<dbReference type="Pfam" id="PF03130">
    <property type="entry name" value="HEAT_PBS"/>
    <property type="match status" value="1"/>
</dbReference>
<name>A0A402ATQ6_9CHLR</name>
<dbReference type="InterPro" id="IPR016024">
    <property type="entry name" value="ARM-type_fold"/>
</dbReference>
<dbReference type="InterPro" id="IPR004155">
    <property type="entry name" value="PBS_lyase_HEAT"/>
</dbReference>
<dbReference type="SUPFAM" id="SSF48371">
    <property type="entry name" value="ARM repeat"/>
    <property type="match status" value="1"/>
</dbReference>
<gene>
    <name evidence="1" type="ORF">KDK_62770</name>
</gene>
<proteinExistence type="predicted"/>